<accession>A0A2V4WWY5</accession>
<comment type="caution">
    <text evidence="2">The sequence shown here is derived from an EMBL/GenBank/DDBJ whole genome shotgun (WGS) entry which is preliminary data.</text>
</comment>
<feature type="transmembrane region" description="Helical" evidence="1">
    <location>
        <begin position="6"/>
        <end position="21"/>
    </location>
</feature>
<dbReference type="AlphaFoldDB" id="A0A2V4WWY5"/>
<protein>
    <submittedName>
        <fullName evidence="2">Uncharacterized protein</fullName>
    </submittedName>
</protein>
<gene>
    <name evidence="2" type="ORF">DFQ11_102324</name>
</gene>
<dbReference type="RefSeq" id="WP_110475130.1">
    <property type="nucleotide sequence ID" value="NZ_BMWQ01000002.1"/>
</dbReference>
<organism evidence="2 3">
    <name type="scientific">Winogradskyella epiphytica</name>
    <dbReference type="NCBI Taxonomy" id="262005"/>
    <lineage>
        <taxon>Bacteria</taxon>
        <taxon>Pseudomonadati</taxon>
        <taxon>Bacteroidota</taxon>
        <taxon>Flavobacteriia</taxon>
        <taxon>Flavobacteriales</taxon>
        <taxon>Flavobacteriaceae</taxon>
        <taxon>Winogradskyella</taxon>
    </lineage>
</organism>
<evidence type="ECO:0000313" key="3">
    <source>
        <dbReference type="Proteomes" id="UP000248054"/>
    </source>
</evidence>
<dbReference type="Proteomes" id="UP000248054">
    <property type="component" value="Unassembled WGS sequence"/>
</dbReference>
<reference evidence="2 3" key="1">
    <citation type="submission" date="2018-06" db="EMBL/GenBank/DDBJ databases">
        <title>Genomic Encyclopedia of Type Strains, Phase III (KMG-III): the genomes of soil and plant-associated and newly described type strains.</title>
        <authorList>
            <person name="Whitman W."/>
        </authorList>
    </citation>
    <scope>NUCLEOTIDE SEQUENCE [LARGE SCALE GENOMIC DNA]</scope>
    <source>
        <strain evidence="2 3">CECT 7945</strain>
    </source>
</reference>
<dbReference type="EMBL" id="QJTD01000002">
    <property type="protein sequence ID" value="PYE81750.1"/>
    <property type="molecule type" value="Genomic_DNA"/>
</dbReference>
<feature type="transmembrane region" description="Helical" evidence="1">
    <location>
        <begin position="57"/>
        <end position="79"/>
    </location>
</feature>
<sequence>MTLEIIIFIASILFGILLYWRESKSNKIYRFFNKIFYSKELQMDPNSTKGFLYEQSFLMRLVYIGFLFLIGIVVVRFIIPIDLATVSLFASSIFGTLLGTYLAAFVFKTSEVVEEQSDSIGDLVEDAVEKGKGFIEDLKTREPKVVEEAKKEIEKEPEVKKPSARERLKDKGLM</sequence>
<keyword evidence="1" id="KW-1133">Transmembrane helix</keyword>
<keyword evidence="1" id="KW-0472">Membrane</keyword>
<name>A0A2V4WWY5_9FLAO</name>
<dbReference type="OrthoDB" id="1200560at2"/>
<evidence type="ECO:0000256" key="1">
    <source>
        <dbReference type="SAM" id="Phobius"/>
    </source>
</evidence>
<keyword evidence="1" id="KW-0812">Transmembrane</keyword>
<evidence type="ECO:0000313" key="2">
    <source>
        <dbReference type="EMBL" id="PYE81750.1"/>
    </source>
</evidence>
<feature type="transmembrane region" description="Helical" evidence="1">
    <location>
        <begin position="85"/>
        <end position="107"/>
    </location>
</feature>
<proteinExistence type="predicted"/>
<keyword evidence="3" id="KW-1185">Reference proteome</keyword>